<dbReference type="SUPFAM" id="SSF55874">
    <property type="entry name" value="ATPase domain of HSP90 chaperone/DNA topoisomerase II/histidine kinase"/>
    <property type="match status" value="1"/>
</dbReference>
<evidence type="ECO:0000259" key="15">
    <source>
        <dbReference type="PROSITE" id="PS50109"/>
    </source>
</evidence>
<keyword evidence="9" id="KW-0418">Kinase</keyword>
<dbReference type="Proteomes" id="UP000070539">
    <property type="component" value="Unassembled WGS sequence"/>
</dbReference>
<comment type="subcellular location">
    <subcellularLocation>
        <location evidence="2">Cell membrane</location>
        <topology evidence="2">Multi-pass membrane protein</topology>
    </subcellularLocation>
</comment>
<dbReference type="GO" id="GO:0005886">
    <property type="term" value="C:plasma membrane"/>
    <property type="evidence" value="ECO:0007669"/>
    <property type="project" value="UniProtKB-SubCell"/>
</dbReference>
<evidence type="ECO:0000256" key="5">
    <source>
        <dbReference type="ARBA" id="ARBA00022553"/>
    </source>
</evidence>
<dbReference type="Gene3D" id="3.30.565.10">
    <property type="entry name" value="Histidine kinase-like ATPase, C-terminal domain"/>
    <property type="match status" value="1"/>
</dbReference>
<dbReference type="STRING" id="36847.CLNEO_16300"/>
<dbReference type="RefSeq" id="WP_066087185.1">
    <property type="nucleotide sequence ID" value="NZ_LRVM01000004.1"/>
</dbReference>
<evidence type="ECO:0000256" key="11">
    <source>
        <dbReference type="ARBA" id="ARBA00022989"/>
    </source>
</evidence>
<feature type="domain" description="Histidine kinase" evidence="15">
    <location>
        <begin position="517"/>
        <end position="730"/>
    </location>
</feature>
<dbReference type="InterPro" id="IPR050398">
    <property type="entry name" value="HssS/ArlS-like"/>
</dbReference>
<sequence length="745" mass="84237">MGTKLKKFKCYQTKCKAAIIVLLFICAMANFFCGIVAANISNQWDRSIIEAKSVYETYEFKSKFAQALDEVIQAEVYYRNESRITSGELIDKDELIADFKRYYGIKDGIITGNTSINESFDGLIIHGSIPISLKNNFDEYKELVESRLPLYRKMYIQNQVDEYKRSVRYFNGMVNFLYFIEDSQGNLVAGNTTRGEMSNIDQTVVLSSGFSSDNVGVMPYIQNNLLMENSDYKVYAGIRDPFAVGDEFYNLGQEYIFAKAGLPILFSVFTASTLIIMLCFVYLIRVTGQTEKGGKISYLAVDKIYNEIHFLMVCGLMLFSLFFGLSLLRSILRETAIFWAYIFTTILGIIYISNIAMIISYVTSVARQFKGKIFWRNTWISVTIRRLSELFTGKTFRGWMVFVMLCYGLGNCVIMGVVILTAQMHSIIICILATIALFVFNGFCIFFFLRALRSLKRIMISARETSKGNLQYQFNLEEISPSFINFATDIANIQDGLKNSVADAVKGERIKTELITNVSHDLKTPLTSIISYVDLLRSLKLENQAAKDYVEILYDKSYRLKQLIEDLIEASKVSSGNITVEAVRVDYRQITLQAIGELEEKIEAAGLEVKVSCPEPLYIKADGRHLWRILENLLSNAVKYSLPDSRVYIDIFQAEERGILVMKNISAAPIDFDETRLTDRFVRGDVSRTTEGSGLGLSIAQSLAEAQGGTFGIKVDGDLFKAIVCMPLWEDAEELFAEEGETDAP</sequence>
<evidence type="ECO:0000256" key="1">
    <source>
        <dbReference type="ARBA" id="ARBA00000085"/>
    </source>
</evidence>
<keyword evidence="11 14" id="KW-1133">Transmembrane helix</keyword>
<dbReference type="AlphaFoldDB" id="A0A136WF60"/>
<dbReference type="GO" id="GO:0000155">
    <property type="term" value="F:phosphorelay sensor kinase activity"/>
    <property type="evidence" value="ECO:0007669"/>
    <property type="project" value="InterPro"/>
</dbReference>
<evidence type="ECO:0000313" key="17">
    <source>
        <dbReference type="Proteomes" id="UP000070539"/>
    </source>
</evidence>
<dbReference type="Gene3D" id="1.10.287.130">
    <property type="match status" value="1"/>
</dbReference>
<evidence type="ECO:0000256" key="12">
    <source>
        <dbReference type="ARBA" id="ARBA00023012"/>
    </source>
</evidence>
<keyword evidence="17" id="KW-1185">Reference proteome</keyword>
<evidence type="ECO:0000256" key="14">
    <source>
        <dbReference type="SAM" id="Phobius"/>
    </source>
</evidence>
<evidence type="ECO:0000256" key="10">
    <source>
        <dbReference type="ARBA" id="ARBA00022840"/>
    </source>
</evidence>
<feature type="transmembrane region" description="Helical" evidence="14">
    <location>
        <begin position="308"/>
        <end position="332"/>
    </location>
</feature>
<name>A0A136WF60_9FIRM</name>
<feature type="transmembrane region" description="Helical" evidence="14">
    <location>
        <begin position="426"/>
        <end position="449"/>
    </location>
</feature>
<dbReference type="EMBL" id="LRVM01000004">
    <property type="protein sequence ID" value="KXL53087.1"/>
    <property type="molecule type" value="Genomic_DNA"/>
</dbReference>
<dbReference type="InterPro" id="IPR003594">
    <property type="entry name" value="HATPase_dom"/>
</dbReference>
<gene>
    <name evidence="16" type="primary">phoR_4</name>
    <name evidence="16" type="ORF">CLNEO_16300</name>
</gene>
<proteinExistence type="predicted"/>
<organism evidence="16 17">
    <name type="scientific">Anaerotignum neopropionicum</name>
    <dbReference type="NCBI Taxonomy" id="36847"/>
    <lineage>
        <taxon>Bacteria</taxon>
        <taxon>Bacillati</taxon>
        <taxon>Bacillota</taxon>
        <taxon>Clostridia</taxon>
        <taxon>Lachnospirales</taxon>
        <taxon>Anaerotignaceae</taxon>
        <taxon>Anaerotignum</taxon>
    </lineage>
</organism>
<feature type="transmembrane region" description="Helical" evidence="14">
    <location>
        <begin position="338"/>
        <end position="362"/>
    </location>
</feature>
<keyword evidence="4" id="KW-1003">Cell membrane</keyword>
<evidence type="ECO:0000256" key="4">
    <source>
        <dbReference type="ARBA" id="ARBA00022475"/>
    </source>
</evidence>
<dbReference type="PATRIC" id="fig|36847.3.peg.1900"/>
<accession>A0A136WF60</accession>
<dbReference type="InterPro" id="IPR036890">
    <property type="entry name" value="HATPase_C_sf"/>
</dbReference>
<reference evidence="16 17" key="1">
    <citation type="submission" date="2016-01" db="EMBL/GenBank/DDBJ databases">
        <title>Genome sequence of Clostridium neopropionicum X4, DSM-3847.</title>
        <authorList>
            <person name="Poehlein A."/>
            <person name="Beck M.H."/>
            <person name="Bengelsdorf F.R."/>
            <person name="Daniel R."/>
            <person name="Duerre P."/>
        </authorList>
    </citation>
    <scope>NUCLEOTIDE SEQUENCE [LARGE SCALE GENOMIC DNA]</scope>
    <source>
        <strain evidence="16 17">DSM-3847</strain>
    </source>
</reference>
<dbReference type="SMART" id="SM00388">
    <property type="entry name" value="HisKA"/>
    <property type="match status" value="1"/>
</dbReference>
<dbReference type="PROSITE" id="PS50109">
    <property type="entry name" value="HIS_KIN"/>
    <property type="match status" value="1"/>
</dbReference>
<dbReference type="GO" id="GO:0005524">
    <property type="term" value="F:ATP binding"/>
    <property type="evidence" value="ECO:0007669"/>
    <property type="project" value="UniProtKB-KW"/>
</dbReference>
<evidence type="ECO:0000256" key="13">
    <source>
        <dbReference type="ARBA" id="ARBA00023136"/>
    </source>
</evidence>
<dbReference type="SUPFAM" id="SSF47384">
    <property type="entry name" value="Homodimeric domain of signal transducing histidine kinase"/>
    <property type="match status" value="1"/>
</dbReference>
<keyword evidence="7 14" id="KW-0812">Transmembrane</keyword>
<keyword evidence="12" id="KW-0902">Two-component regulatory system</keyword>
<feature type="transmembrane region" description="Helical" evidence="14">
    <location>
        <begin position="264"/>
        <end position="287"/>
    </location>
</feature>
<comment type="caution">
    <text evidence="16">The sequence shown here is derived from an EMBL/GenBank/DDBJ whole genome shotgun (WGS) entry which is preliminary data.</text>
</comment>
<dbReference type="CDD" id="cd00082">
    <property type="entry name" value="HisKA"/>
    <property type="match status" value="1"/>
</dbReference>
<keyword evidence="6 16" id="KW-0808">Transferase</keyword>
<dbReference type="PANTHER" id="PTHR45528">
    <property type="entry name" value="SENSOR HISTIDINE KINASE CPXA"/>
    <property type="match status" value="1"/>
</dbReference>
<keyword evidence="5" id="KW-0597">Phosphoprotein</keyword>
<evidence type="ECO:0000256" key="9">
    <source>
        <dbReference type="ARBA" id="ARBA00022777"/>
    </source>
</evidence>
<evidence type="ECO:0000256" key="6">
    <source>
        <dbReference type="ARBA" id="ARBA00022679"/>
    </source>
</evidence>
<keyword evidence="10" id="KW-0067">ATP-binding</keyword>
<dbReference type="InterPro" id="IPR005467">
    <property type="entry name" value="His_kinase_dom"/>
</dbReference>
<feature type="transmembrane region" description="Helical" evidence="14">
    <location>
        <begin position="20"/>
        <end position="40"/>
    </location>
</feature>
<dbReference type="EC" id="2.7.13.3" evidence="3"/>
<comment type="catalytic activity">
    <reaction evidence="1">
        <text>ATP + protein L-histidine = ADP + protein N-phospho-L-histidine.</text>
        <dbReference type="EC" id="2.7.13.3"/>
    </reaction>
</comment>
<evidence type="ECO:0000313" key="16">
    <source>
        <dbReference type="EMBL" id="KXL53087.1"/>
    </source>
</evidence>
<dbReference type="SMART" id="SM00387">
    <property type="entry name" value="HATPase_c"/>
    <property type="match status" value="1"/>
</dbReference>
<dbReference type="FunFam" id="1.10.287.130:FF:000001">
    <property type="entry name" value="Two-component sensor histidine kinase"/>
    <property type="match status" value="1"/>
</dbReference>
<dbReference type="PANTHER" id="PTHR45528:SF1">
    <property type="entry name" value="SENSOR HISTIDINE KINASE CPXA"/>
    <property type="match status" value="1"/>
</dbReference>
<evidence type="ECO:0000256" key="8">
    <source>
        <dbReference type="ARBA" id="ARBA00022741"/>
    </source>
</evidence>
<dbReference type="Pfam" id="PF02518">
    <property type="entry name" value="HATPase_c"/>
    <property type="match status" value="1"/>
</dbReference>
<keyword evidence="13 14" id="KW-0472">Membrane</keyword>
<evidence type="ECO:0000256" key="2">
    <source>
        <dbReference type="ARBA" id="ARBA00004651"/>
    </source>
</evidence>
<keyword evidence="8" id="KW-0547">Nucleotide-binding</keyword>
<dbReference type="Pfam" id="PF00512">
    <property type="entry name" value="HisKA"/>
    <property type="match status" value="1"/>
</dbReference>
<dbReference type="InterPro" id="IPR003661">
    <property type="entry name" value="HisK_dim/P_dom"/>
</dbReference>
<evidence type="ECO:0000256" key="3">
    <source>
        <dbReference type="ARBA" id="ARBA00012438"/>
    </source>
</evidence>
<feature type="transmembrane region" description="Helical" evidence="14">
    <location>
        <begin position="399"/>
        <end position="420"/>
    </location>
</feature>
<protein>
    <recommendedName>
        <fullName evidence="3">histidine kinase</fullName>
        <ecNumber evidence="3">2.7.13.3</ecNumber>
    </recommendedName>
</protein>
<evidence type="ECO:0000256" key="7">
    <source>
        <dbReference type="ARBA" id="ARBA00022692"/>
    </source>
</evidence>
<dbReference type="InterPro" id="IPR036097">
    <property type="entry name" value="HisK_dim/P_sf"/>
</dbReference>